<dbReference type="PANTHER" id="PTHR12730">
    <property type="entry name" value="HSDA/SDA1-RELATED"/>
    <property type="match status" value="1"/>
</dbReference>
<dbReference type="Pfam" id="PF08158">
    <property type="entry name" value="SDA1_HEAT"/>
    <property type="match status" value="1"/>
</dbReference>
<dbReference type="EMBL" id="JACEFO010002685">
    <property type="protein sequence ID" value="KAF8651266.1"/>
    <property type="molecule type" value="Genomic_DNA"/>
</dbReference>
<dbReference type="PANTHER" id="PTHR12730:SF0">
    <property type="entry name" value="PROTEIN SDA1 HOMOLOG"/>
    <property type="match status" value="1"/>
</dbReference>
<evidence type="ECO:0000259" key="3">
    <source>
        <dbReference type="Pfam" id="PF08158"/>
    </source>
</evidence>
<evidence type="ECO:0000256" key="1">
    <source>
        <dbReference type="RuleBase" id="RU365057"/>
    </source>
</evidence>
<feature type="compositionally biased region" description="Acidic residues" evidence="2">
    <location>
        <begin position="567"/>
        <end position="622"/>
    </location>
</feature>
<comment type="function">
    <text evidence="1">Required for 60S pre-ribosomal subunits export to the cytoplasm.</text>
</comment>
<name>A0A835AB34_9POAL</name>
<feature type="compositionally biased region" description="Basic and acidic residues" evidence="2">
    <location>
        <begin position="644"/>
        <end position="657"/>
    </location>
</feature>
<dbReference type="Gramene" id="Dexi7B01G0020560.1">
    <property type="protein sequence ID" value="Dexi7B01G0020560.1:cds"/>
    <property type="gene ID" value="Dexi7B01G0020560"/>
</dbReference>
<dbReference type="InterPro" id="IPR016024">
    <property type="entry name" value="ARM-type_fold"/>
</dbReference>
<dbReference type="GO" id="GO:0005730">
    <property type="term" value="C:nucleolus"/>
    <property type="evidence" value="ECO:0007669"/>
    <property type="project" value="UniProtKB-SubCell"/>
</dbReference>
<proteinExistence type="inferred from homology"/>
<evidence type="ECO:0000313" key="6">
    <source>
        <dbReference type="Proteomes" id="UP000636709"/>
    </source>
</evidence>
<keyword evidence="1" id="KW-0813">Transport</keyword>
<feature type="compositionally biased region" description="Basic residues" evidence="2">
    <location>
        <begin position="820"/>
        <end position="836"/>
    </location>
</feature>
<feature type="domain" description="SDA1 N-terminal" evidence="3">
    <location>
        <begin position="86"/>
        <end position="461"/>
    </location>
</feature>
<comment type="caution">
    <text evidence="5">The sequence shown here is derived from an EMBL/GenBank/DDBJ whole genome shotgun (WGS) entry which is preliminary data.</text>
</comment>
<dbReference type="SUPFAM" id="SSF48371">
    <property type="entry name" value="ARM repeat"/>
    <property type="match status" value="1"/>
</dbReference>
<dbReference type="GO" id="GO:0000055">
    <property type="term" value="P:ribosomal large subunit export from nucleus"/>
    <property type="evidence" value="ECO:0007669"/>
    <property type="project" value="UniProtKB-UniRule"/>
</dbReference>
<dbReference type="GO" id="GO:0015031">
    <property type="term" value="P:protein transport"/>
    <property type="evidence" value="ECO:0007669"/>
    <property type="project" value="UniProtKB-KW"/>
</dbReference>
<comment type="subcellular location">
    <subcellularLocation>
        <location evidence="1">Nucleus</location>
        <location evidence="1">Nucleolus</location>
    </subcellularLocation>
</comment>
<protein>
    <recommendedName>
        <fullName evidence="1">Protein SDA1</fullName>
    </recommendedName>
</protein>
<keyword evidence="1" id="KW-0539">Nucleus</keyword>
<evidence type="ECO:0000259" key="4">
    <source>
        <dbReference type="Pfam" id="PF21638"/>
    </source>
</evidence>
<keyword evidence="1" id="KW-0653">Protein transport</keyword>
<feature type="compositionally biased region" description="Acidic residues" evidence="2">
    <location>
        <begin position="629"/>
        <end position="643"/>
    </location>
</feature>
<keyword evidence="1" id="KW-0690">Ribosome biogenesis</keyword>
<feature type="compositionally biased region" description="Basic and acidic residues" evidence="2">
    <location>
        <begin position="489"/>
        <end position="498"/>
    </location>
</feature>
<dbReference type="InterPro" id="IPR012977">
    <property type="entry name" value="SDA1_N"/>
</dbReference>
<evidence type="ECO:0000313" key="5">
    <source>
        <dbReference type="EMBL" id="KAF8651266.1"/>
    </source>
</evidence>
<keyword evidence="6" id="KW-1185">Reference proteome</keyword>
<feature type="compositionally biased region" description="Acidic residues" evidence="2">
    <location>
        <begin position="517"/>
        <end position="540"/>
    </location>
</feature>
<feature type="region of interest" description="Disordered" evidence="2">
    <location>
        <begin position="1"/>
        <end position="24"/>
    </location>
</feature>
<dbReference type="Proteomes" id="UP000636709">
    <property type="component" value="Unassembled WGS sequence"/>
</dbReference>
<accession>A0A835AB34</accession>
<gene>
    <name evidence="5" type="ORF">HU200_063516</name>
</gene>
<dbReference type="GO" id="GO:0042273">
    <property type="term" value="P:ribosomal large subunit biogenesis"/>
    <property type="evidence" value="ECO:0007669"/>
    <property type="project" value="UniProtKB-UniRule"/>
</dbReference>
<dbReference type="InterPro" id="IPR048292">
    <property type="entry name" value="SDA1_C"/>
</dbReference>
<feature type="region of interest" description="Disordered" evidence="2">
    <location>
        <begin position="489"/>
        <end position="657"/>
    </location>
</feature>
<dbReference type="AlphaFoldDB" id="A0A835AB34"/>
<feature type="region of interest" description="Disordered" evidence="2">
    <location>
        <begin position="773"/>
        <end position="836"/>
    </location>
</feature>
<organism evidence="5 6">
    <name type="scientific">Digitaria exilis</name>
    <dbReference type="NCBI Taxonomy" id="1010633"/>
    <lineage>
        <taxon>Eukaryota</taxon>
        <taxon>Viridiplantae</taxon>
        <taxon>Streptophyta</taxon>
        <taxon>Embryophyta</taxon>
        <taxon>Tracheophyta</taxon>
        <taxon>Spermatophyta</taxon>
        <taxon>Magnoliopsida</taxon>
        <taxon>Liliopsida</taxon>
        <taxon>Poales</taxon>
        <taxon>Poaceae</taxon>
        <taxon>PACMAD clade</taxon>
        <taxon>Panicoideae</taxon>
        <taxon>Panicodae</taxon>
        <taxon>Paniceae</taxon>
        <taxon>Anthephorinae</taxon>
        <taxon>Digitaria</taxon>
    </lineage>
</organism>
<feature type="domain" description="SDA1 C-terminal" evidence="4">
    <location>
        <begin position="789"/>
        <end position="834"/>
    </location>
</feature>
<comment type="similarity">
    <text evidence="1">Belongs to the SDA1 family.</text>
</comment>
<evidence type="ECO:0000256" key="2">
    <source>
        <dbReference type="SAM" id="MobiDB-lite"/>
    </source>
</evidence>
<dbReference type="Pfam" id="PF21638">
    <property type="entry name" value="SDA1_C"/>
    <property type="match status" value="1"/>
</dbReference>
<sequence>MPRKHAPAFTPDAGSASSVAGQPHNLPVLQAKMKRDPEGYEEELRQLHRHFESSVFLFQQQAALATTSSSAGGGEVAKELGDLALFLAHVAPFYPDDLADLPDQIGGLLDTNARGLPPGLREHLVQALILLVNRKIVDLEDTMELFMELQVIGDRAVKKLAFSHIIHSIRRMNQKHKNDTRNRKLQNIIFKFLQAEEESRAKRAFTILCDLHRRRVWFDERTTNAIFEACFHPSSRIMIAAIQFLLGYENTEQQEDESDASSSEDEADKNPQILLSKQDVYKANHKGTVASKKKKQAKLQRVIRSMKRQQRKSVEESGSSYYSPLTYLKDAQGFAEKLFSRLQKCNERFEVRMMILKVIARTIGLHHLVLLNFYPYLQRYVQPHQRDVTTLLAAAVQACHDMVPPDAVEPLFKQIVNQFVHDRSRPESIAVGLNVVREICMRMPLMMNEDLLQDLVLYKKSHEKAVSIAARSLITLFREICPSLLVKKDRGRPVDPKARPKAFGEVTVASDVPGAELLDEDMSSEEEGSDEESDAFDSDNETALPSAPPGTEENMEGSSEANKCDANEDTNEEDEASDEDGVDEGQDNSDNDSEEADEELDDDSDMDADTDMSDEDSDDDELKESINGSEDEGSDQDEDTDEEDKSKGSDSKVQKRKLSDYIGELNAADASLRALKRLAGAKKAQVSSDETGKILSDEDFKRIKELKAKKEAKLALAQHGLIKGVDTKSATFKMPSSDQLSRKRVDPLELEAHVRRKMSKEERLAMVKAGREDRGQYVARAAVKQKKTGGLSNKQKQHKKRMPLAATRAKAARSRQEKKQQRKRSGNQFRGRKAWK</sequence>
<dbReference type="InterPro" id="IPR027312">
    <property type="entry name" value="Sda1"/>
</dbReference>
<dbReference type="OrthoDB" id="2196187at2759"/>
<reference evidence="5" key="1">
    <citation type="submission" date="2020-07" db="EMBL/GenBank/DDBJ databases">
        <title>Genome sequence and genetic diversity analysis of an under-domesticated orphan crop, white fonio (Digitaria exilis).</title>
        <authorList>
            <person name="Bennetzen J.L."/>
            <person name="Chen S."/>
            <person name="Ma X."/>
            <person name="Wang X."/>
            <person name="Yssel A.E.J."/>
            <person name="Chaluvadi S.R."/>
            <person name="Johnson M."/>
            <person name="Gangashetty P."/>
            <person name="Hamidou F."/>
            <person name="Sanogo M.D."/>
            <person name="Zwaenepoel A."/>
            <person name="Wallace J."/>
            <person name="Van De Peer Y."/>
            <person name="Van Deynze A."/>
        </authorList>
    </citation>
    <scope>NUCLEOTIDE SEQUENCE</scope>
    <source>
        <tissue evidence="5">Leaves</tissue>
    </source>
</reference>